<name>A0A812U406_SYMPI</name>
<dbReference type="InterPro" id="IPR003615">
    <property type="entry name" value="HNH_nuc"/>
</dbReference>
<accession>A0A812U406</accession>
<feature type="domain" description="HNH nuclease" evidence="1">
    <location>
        <begin position="250"/>
        <end position="299"/>
    </location>
</feature>
<dbReference type="OrthoDB" id="430296at2759"/>
<evidence type="ECO:0000313" key="2">
    <source>
        <dbReference type="EMBL" id="CAE7551175.1"/>
    </source>
</evidence>
<dbReference type="AlphaFoldDB" id="A0A812U406"/>
<evidence type="ECO:0000313" key="3">
    <source>
        <dbReference type="Proteomes" id="UP000649617"/>
    </source>
</evidence>
<dbReference type="Pfam" id="PF13392">
    <property type="entry name" value="HNH_3"/>
    <property type="match status" value="2"/>
</dbReference>
<protein>
    <recommendedName>
        <fullName evidence="1">HNH nuclease domain-containing protein</fullName>
    </recommendedName>
</protein>
<feature type="domain" description="HNH nuclease" evidence="1">
    <location>
        <begin position="67"/>
        <end position="117"/>
    </location>
</feature>
<dbReference type="Gene3D" id="3.90.75.20">
    <property type="match status" value="2"/>
</dbReference>
<dbReference type="Proteomes" id="UP000649617">
    <property type="component" value="Unassembled WGS sequence"/>
</dbReference>
<organism evidence="2 3">
    <name type="scientific">Symbiodinium pilosum</name>
    <name type="common">Dinoflagellate</name>
    <dbReference type="NCBI Taxonomy" id="2952"/>
    <lineage>
        <taxon>Eukaryota</taxon>
        <taxon>Sar</taxon>
        <taxon>Alveolata</taxon>
        <taxon>Dinophyceae</taxon>
        <taxon>Suessiales</taxon>
        <taxon>Symbiodiniaceae</taxon>
        <taxon>Symbiodinium</taxon>
    </lineage>
</organism>
<dbReference type="SMART" id="SM00507">
    <property type="entry name" value="HNHc"/>
    <property type="match status" value="2"/>
</dbReference>
<sequence>MLQIGSARGVFATRYGIPQRLLGCILLQERCSSTGWHVSSHGRVKTRGGIVSYGTLTGAGYRAVSIGKKLCLVHRLVAAAFLDPPSDPSCWQVNHTDNDRANNHVTNLQYVSNAENQKHSHCTNPSRRKGGAKGRAVLWRPCGEEAWTRCDSQAEAARLLGVWRAAVSHCCRGVMRRSLANGVWYEFKSAPTLDLPRDEIWQPARYPGVSRPITNLMVSSLGRVSQTRRHFDDASWGTRMADGYHLVVREARGFLVHRLVAATFLGEPNSLDCQVNHKDRNRGNNHMENLEYVTPSESIRHALLQRTPKSRNRKPVQGRFLGDQKLWLEFESLKAAAAYTGLNPRTISRICRELDSGSSVPWQFRFSSKEQLPGEEWRPVVLEGAKRPGCGFTLVA</sequence>
<dbReference type="SUPFAM" id="SSF54060">
    <property type="entry name" value="His-Me finger endonucleases"/>
    <property type="match status" value="2"/>
</dbReference>
<gene>
    <name evidence="2" type="ORF">SPIL2461_LOCUS14645</name>
</gene>
<keyword evidence="3" id="KW-1185">Reference proteome</keyword>
<dbReference type="InterPro" id="IPR044925">
    <property type="entry name" value="His-Me_finger_sf"/>
</dbReference>
<comment type="caution">
    <text evidence="2">The sequence shown here is derived from an EMBL/GenBank/DDBJ whole genome shotgun (WGS) entry which is preliminary data.</text>
</comment>
<proteinExistence type="predicted"/>
<evidence type="ECO:0000259" key="1">
    <source>
        <dbReference type="SMART" id="SM00507"/>
    </source>
</evidence>
<reference evidence="2" key="1">
    <citation type="submission" date="2021-02" db="EMBL/GenBank/DDBJ databases">
        <authorList>
            <person name="Dougan E. K."/>
            <person name="Rhodes N."/>
            <person name="Thang M."/>
            <person name="Chan C."/>
        </authorList>
    </citation>
    <scope>NUCLEOTIDE SEQUENCE</scope>
</reference>
<dbReference type="EMBL" id="CAJNIZ010034236">
    <property type="protein sequence ID" value="CAE7551175.1"/>
    <property type="molecule type" value="Genomic_DNA"/>
</dbReference>